<comment type="caution">
    <text evidence="1">The sequence shown here is derived from an EMBL/GenBank/DDBJ whole genome shotgun (WGS) entry which is preliminary data.</text>
</comment>
<evidence type="ECO:0000313" key="2">
    <source>
        <dbReference type="Proteomes" id="UP000179106"/>
    </source>
</evidence>
<evidence type="ECO:0000313" key="1">
    <source>
        <dbReference type="EMBL" id="OGZ52723.1"/>
    </source>
</evidence>
<sequence length="216" mass="25296">MNFLKHELEFIELPQRVDWNVNRSSHSALSRWAAQTHMKTWEKTTMRWDPSAEWITNIPVDDLEDCGNHFIRRMTAVSIPSGGIRVAVLTFDVIRGVIGPTTKRQFIVETLKNLTKESTMRYVHVFENEYGPEFKMTFCLRHQFCEDVLEFMRDFFALLGIEDKTDWRLSNFTIAHETMYAQGAGWIPFEDVFKVSNRLRIGELKIETMPSISALR</sequence>
<organism evidence="1 2">
    <name type="scientific">Candidatus Ryanbacteria bacterium RIFCSPLOWO2_01_FULL_48_26</name>
    <dbReference type="NCBI Taxonomy" id="1802126"/>
    <lineage>
        <taxon>Bacteria</taxon>
        <taxon>Candidatus Ryaniibacteriota</taxon>
    </lineage>
</organism>
<dbReference type="EMBL" id="MHNW01000040">
    <property type="protein sequence ID" value="OGZ52723.1"/>
    <property type="molecule type" value="Genomic_DNA"/>
</dbReference>
<protein>
    <submittedName>
        <fullName evidence="1">Uncharacterized protein</fullName>
    </submittedName>
</protein>
<dbReference type="AlphaFoldDB" id="A0A1G2GR90"/>
<accession>A0A1G2GR90</accession>
<reference evidence="1 2" key="1">
    <citation type="journal article" date="2016" name="Nat. Commun.">
        <title>Thousands of microbial genomes shed light on interconnected biogeochemical processes in an aquifer system.</title>
        <authorList>
            <person name="Anantharaman K."/>
            <person name="Brown C.T."/>
            <person name="Hug L.A."/>
            <person name="Sharon I."/>
            <person name="Castelle C.J."/>
            <person name="Probst A.J."/>
            <person name="Thomas B.C."/>
            <person name="Singh A."/>
            <person name="Wilkins M.J."/>
            <person name="Karaoz U."/>
            <person name="Brodie E.L."/>
            <person name="Williams K.H."/>
            <person name="Hubbard S.S."/>
            <person name="Banfield J.F."/>
        </authorList>
    </citation>
    <scope>NUCLEOTIDE SEQUENCE [LARGE SCALE GENOMIC DNA]</scope>
</reference>
<gene>
    <name evidence="1" type="ORF">A3B25_00820</name>
</gene>
<proteinExistence type="predicted"/>
<dbReference type="Proteomes" id="UP000179106">
    <property type="component" value="Unassembled WGS sequence"/>
</dbReference>
<name>A0A1G2GR90_9BACT</name>